<reference evidence="2 3" key="1">
    <citation type="journal article" date="2020" name="ISME J.">
        <title>Uncovering the hidden diversity of litter-decomposition mechanisms in mushroom-forming fungi.</title>
        <authorList>
            <person name="Floudas D."/>
            <person name="Bentzer J."/>
            <person name="Ahren D."/>
            <person name="Johansson T."/>
            <person name="Persson P."/>
            <person name="Tunlid A."/>
        </authorList>
    </citation>
    <scope>NUCLEOTIDE SEQUENCE [LARGE SCALE GENOMIC DNA]</scope>
    <source>
        <strain evidence="2 3">CBS 175.51</strain>
    </source>
</reference>
<proteinExistence type="predicted"/>
<evidence type="ECO:0000313" key="2">
    <source>
        <dbReference type="EMBL" id="KAF5320337.1"/>
    </source>
</evidence>
<accession>A0A8H5F1R0</accession>
<name>A0A8H5F1R0_9AGAR</name>
<gene>
    <name evidence="2" type="ORF">D9611_011269</name>
</gene>
<feature type="signal peptide" evidence="1">
    <location>
        <begin position="1"/>
        <end position="23"/>
    </location>
</feature>
<dbReference type="EMBL" id="JAACJK010000170">
    <property type="protein sequence ID" value="KAF5320337.1"/>
    <property type="molecule type" value="Genomic_DNA"/>
</dbReference>
<evidence type="ECO:0000313" key="3">
    <source>
        <dbReference type="Proteomes" id="UP000541558"/>
    </source>
</evidence>
<keyword evidence="3" id="KW-1185">Reference proteome</keyword>
<keyword evidence="1" id="KW-0732">Signal</keyword>
<comment type="caution">
    <text evidence="2">The sequence shown here is derived from an EMBL/GenBank/DDBJ whole genome shotgun (WGS) entry which is preliminary data.</text>
</comment>
<organism evidence="2 3">
    <name type="scientific">Ephemerocybe angulata</name>
    <dbReference type="NCBI Taxonomy" id="980116"/>
    <lineage>
        <taxon>Eukaryota</taxon>
        <taxon>Fungi</taxon>
        <taxon>Dikarya</taxon>
        <taxon>Basidiomycota</taxon>
        <taxon>Agaricomycotina</taxon>
        <taxon>Agaricomycetes</taxon>
        <taxon>Agaricomycetidae</taxon>
        <taxon>Agaricales</taxon>
        <taxon>Agaricineae</taxon>
        <taxon>Psathyrellaceae</taxon>
        <taxon>Ephemerocybe</taxon>
    </lineage>
</organism>
<feature type="chain" id="PRO_5034394154" evidence="1">
    <location>
        <begin position="24"/>
        <end position="49"/>
    </location>
</feature>
<dbReference type="Proteomes" id="UP000541558">
    <property type="component" value="Unassembled WGS sequence"/>
</dbReference>
<dbReference type="AlphaFoldDB" id="A0A8H5F1R0"/>
<sequence length="49" mass="5053">MQFIKFLTTVVALALANGLAVTAAPVPEAEVAAREANPQGGCAPRTPCW</sequence>
<protein>
    <submittedName>
        <fullName evidence="2">Uncharacterized protein</fullName>
    </submittedName>
</protein>
<evidence type="ECO:0000256" key="1">
    <source>
        <dbReference type="SAM" id="SignalP"/>
    </source>
</evidence>